<keyword evidence="2" id="KW-0812">Transmembrane</keyword>
<feature type="region of interest" description="Disordered" evidence="1">
    <location>
        <begin position="118"/>
        <end position="180"/>
    </location>
</feature>
<feature type="compositionally biased region" description="Polar residues" evidence="1">
    <location>
        <begin position="207"/>
        <end position="230"/>
    </location>
</feature>
<feature type="compositionally biased region" description="Basic residues" evidence="1">
    <location>
        <begin position="323"/>
        <end position="333"/>
    </location>
</feature>
<feature type="compositionally biased region" description="Polar residues" evidence="1">
    <location>
        <begin position="145"/>
        <end position="163"/>
    </location>
</feature>
<feature type="compositionally biased region" description="Polar residues" evidence="1">
    <location>
        <begin position="127"/>
        <end position="137"/>
    </location>
</feature>
<evidence type="ECO:0000313" key="4">
    <source>
        <dbReference type="Proteomes" id="UP001219525"/>
    </source>
</evidence>
<evidence type="ECO:0000256" key="2">
    <source>
        <dbReference type="SAM" id="Phobius"/>
    </source>
</evidence>
<evidence type="ECO:0000313" key="3">
    <source>
        <dbReference type="EMBL" id="KAJ7194663.1"/>
    </source>
</evidence>
<gene>
    <name evidence="3" type="ORF">GGX14DRAFT_678165</name>
</gene>
<dbReference type="EMBL" id="JARJCW010000096">
    <property type="protein sequence ID" value="KAJ7194663.1"/>
    <property type="molecule type" value="Genomic_DNA"/>
</dbReference>
<dbReference type="AlphaFoldDB" id="A0AAD6UVN4"/>
<feature type="region of interest" description="Disordered" evidence="1">
    <location>
        <begin position="196"/>
        <end position="339"/>
    </location>
</feature>
<keyword evidence="2" id="KW-0472">Membrane</keyword>
<proteinExistence type="predicted"/>
<sequence length="352" mass="37805">MCPHKHTGKLAFFICPAGLFVASVGFLLSVLATTLAVIISYWPPIIQVRSPNAASALSTSTSAQGRNTTAASRPALAKRPKVLDRNAIHAKGQGKMRAEHDEETVVLSPPIRPHIPLSPAVLPAPLQSPTQAKSSIAISPPPTRLSLSDTATDVNSDTLSSTDSHVDAPPSVSLAERRGRGRARLRLSKLVHLFGNKGRRSLPPLPSQSDADSSPLTSPKSAASIDSKSTGKPRRHSLMHRVVSCPVLHRTRSGSASVLHAHRDAESVRDQTLASPSPPPTPTPQGRKKEHAHAPRRRTQPYAAPYFVAPPDRPDVVEPLTRPPRRYLSRRRTMPPPARMAGLAVATFEEAS</sequence>
<organism evidence="3 4">
    <name type="scientific">Mycena pura</name>
    <dbReference type="NCBI Taxonomy" id="153505"/>
    <lineage>
        <taxon>Eukaryota</taxon>
        <taxon>Fungi</taxon>
        <taxon>Dikarya</taxon>
        <taxon>Basidiomycota</taxon>
        <taxon>Agaricomycotina</taxon>
        <taxon>Agaricomycetes</taxon>
        <taxon>Agaricomycetidae</taxon>
        <taxon>Agaricales</taxon>
        <taxon>Marasmiineae</taxon>
        <taxon>Mycenaceae</taxon>
        <taxon>Mycena</taxon>
    </lineage>
</organism>
<dbReference type="Proteomes" id="UP001219525">
    <property type="component" value="Unassembled WGS sequence"/>
</dbReference>
<keyword evidence="2" id="KW-1133">Transmembrane helix</keyword>
<accession>A0AAD6UVN4</accession>
<evidence type="ECO:0000256" key="1">
    <source>
        <dbReference type="SAM" id="MobiDB-lite"/>
    </source>
</evidence>
<feature type="compositionally biased region" description="Basic residues" evidence="1">
    <location>
        <begin position="286"/>
        <end position="299"/>
    </location>
</feature>
<feature type="transmembrane region" description="Helical" evidence="2">
    <location>
        <begin position="12"/>
        <end position="42"/>
    </location>
</feature>
<protein>
    <submittedName>
        <fullName evidence="3">Uncharacterized protein</fullName>
    </submittedName>
</protein>
<name>A0AAD6UVN4_9AGAR</name>
<comment type="caution">
    <text evidence="3">The sequence shown here is derived from an EMBL/GenBank/DDBJ whole genome shotgun (WGS) entry which is preliminary data.</text>
</comment>
<reference evidence="3" key="1">
    <citation type="submission" date="2023-03" db="EMBL/GenBank/DDBJ databases">
        <title>Massive genome expansion in bonnet fungi (Mycena s.s.) driven by repeated elements and novel gene families across ecological guilds.</title>
        <authorList>
            <consortium name="Lawrence Berkeley National Laboratory"/>
            <person name="Harder C.B."/>
            <person name="Miyauchi S."/>
            <person name="Viragh M."/>
            <person name="Kuo A."/>
            <person name="Thoen E."/>
            <person name="Andreopoulos B."/>
            <person name="Lu D."/>
            <person name="Skrede I."/>
            <person name="Drula E."/>
            <person name="Henrissat B."/>
            <person name="Morin E."/>
            <person name="Kohler A."/>
            <person name="Barry K."/>
            <person name="LaButti K."/>
            <person name="Morin E."/>
            <person name="Salamov A."/>
            <person name="Lipzen A."/>
            <person name="Mereny Z."/>
            <person name="Hegedus B."/>
            <person name="Baldrian P."/>
            <person name="Stursova M."/>
            <person name="Weitz H."/>
            <person name="Taylor A."/>
            <person name="Grigoriev I.V."/>
            <person name="Nagy L.G."/>
            <person name="Martin F."/>
            <person name="Kauserud H."/>
        </authorList>
    </citation>
    <scope>NUCLEOTIDE SEQUENCE</scope>
    <source>
        <strain evidence="3">9144</strain>
    </source>
</reference>
<keyword evidence="4" id="KW-1185">Reference proteome</keyword>